<dbReference type="InterPro" id="IPR015925">
    <property type="entry name" value="Ryanodine_IP3_receptor"/>
</dbReference>
<organism evidence="3 4">
    <name type="scientific">Gnathostoma spinigerum</name>
    <dbReference type="NCBI Taxonomy" id="75299"/>
    <lineage>
        <taxon>Eukaryota</taxon>
        <taxon>Metazoa</taxon>
        <taxon>Ecdysozoa</taxon>
        <taxon>Nematoda</taxon>
        <taxon>Chromadorea</taxon>
        <taxon>Rhabditida</taxon>
        <taxon>Spirurina</taxon>
        <taxon>Gnathostomatomorpha</taxon>
        <taxon>Gnathostomatoidea</taxon>
        <taxon>Gnathostomatidae</taxon>
        <taxon>Gnathostoma</taxon>
    </lineage>
</organism>
<dbReference type="InterPro" id="IPR016024">
    <property type="entry name" value="ARM-type_fold"/>
</dbReference>
<dbReference type="Proteomes" id="UP001608902">
    <property type="component" value="Unassembled WGS sequence"/>
</dbReference>
<name>A0ABD6ENC4_9BILA</name>
<evidence type="ECO:0000259" key="2">
    <source>
        <dbReference type="Pfam" id="PF01365"/>
    </source>
</evidence>
<keyword evidence="1" id="KW-0675">Receptor</keyword>
<reference evidence="3 4" key="1">
    <citation type="submission" date="2024-08" db="EMBL/GenBank/DDBJ databases">
        <title>Gnathostoma spinigerum genome.</title>
        <authorList>
            <person name="Gonzalez-Bertolin B."/>
            <person name="Monzon S."/>
            <person name="Zaballos A."/>
            <person name="Jimenez P."/>
            <person name="Dekumyoy P."/>
            <person name="Varona S."/>
            <person name="Cuesta I."/>
            <person name="Sumanam S."/>
            <person name="Adisakwattana P."/>
            <person name="Gasser R.B."/>
            <person name="Hernandez-Gonzalez A."/>
            <person name="Young N.D."/>
            <person name="Perteguer M.J."/>
        </authorList>
    </citation>
    <scope>NUCLEOTIDE SEQUENCE [LARGE SCALE GENOMIC DNA]</scope>
    <source>
        <strain evidence="3">AL3</strain>
        <tissue evidence="3">Liver</tissue>
    </source>
</reference>
<gene>
    <name evidence="3" type="ORF">AB6A40_008000</name>
</gene>
<dbReference type="AlphaFoldDB" id="A0ABD6ENC4"/>
<dbReference type="SUPFAM" id="SSF100909">
    <property type="entry name" value="IP3 receptor type 1 binding core, domain 2"/>
    <property type="match status" value="1"/>
</dbReference>
<dbReference type="PANTHER" id="PTHR13715:SF102">
    <property type="entry name" value="INOSITOL 1,4,5-TRISPHOSPHATE RECEPTOR"/>
    <property type="match status" value="1"/>
</dbReference>
<protein>
    <recommendedName>
        <fullName evidence="2">RIH domain-containing protein</fullName>
    </recommendedName>
</protein>
<sequence>MSLVEKLDAVSPSTREECIKLLSELLLSEDRASAANALYELSDRAPLIGYPLIRQVLVRLKQLCFENGRPDVMNQQLLRNMRVHEFVLGFLSVPYDKKNDTEMPKLITLSHEFLRSFCRDNRDNQNCLHKHISIDADVKEGSLHVTTIEEVATLTSIYKNNRELCENASEELIQHIVNLIEHKTRSAVFLEFLQCVVSVRGKEIEMSQERVAQEICSASDEVRVFYADSASFEQLVQMMQNTPPEELIADNPLRYHIELVRLLAMCTRGKNGNTELKCASQLPMDHIVRVVTSSHCLVQVKEVYLQFMLHCYIDTDAEMKDVYNVDYIEQILKNILSDIIKMMSLNAFTLPQYFSS</sequence>
<evidence type="ECO:0000313" key="4">
    <source>
        <dbReference type="Proteomes" id="UP001608902"/>
    </source>
</evidence>
<dbReference type="InterPro" id="IPR035910">
    <property type="entry name" value="RyR/IP3R_RIH_dom_sf"/>
</dbReference>
<dbReference type="PANTHER" id="PTHR13715">
    <property type="entry name" value="RYANODINE RECEPTOR AND IP3 RECEPTOR"/>
    <property type="match status" value="1"/>
</dbReference>
<feature type="domain" description="RIH" evidence="2">
    <location>
        <begin position="62"/>
        <end position="215"/>
    </location>
</feature>
<dbReference type="Pfam" id="PF01365">
    <property type="entry name" value="RYDR_ITPR"/>
    <property type="match status" value="1"/>
</dbReference>
<evidence type="ECO:0000256" key="1">
    <source>
        <dbReference type="ARBA" id="ARBA00023170"/>
    </source>
</evidence>
<dbReference type="EMBL" id="JBGFUD010006939">
    <property type="protein sequence ID" value="MFH4981291.1"/>
    <property type="molecule type" value="Genomic_DNA"/>
</dbReference>
<accession>A0ABD6ENC4</accession>
<keyword evidence="4" id="KW-1185">Reference proteome</keyword>
<evidence type="ECO:0000313" key="3">
    <source>
        <dbReference type="EMBL" id="MFH4981291.1"/>
    </source>
</evidence>
<proteinExistence type="predicted"/>
<comment type="caution">
    <text evidence="3">The sequence shown here is derived from an EMBL/GenBank/DDBJ whole genome shotgun (WGS) entry which is preliminary data.</text>
</comment>
<dbReference type="SUPFAM" id="SSF48371">
    <property type="entry name" value="ARM repeat"/>
    <property type="match status" value="1"/>
</dbReference>
<dbReference type="InterPro" id="IPR000699">
    <property type="entry name" value="RIH_dom"/>
</dbReference>